<dbReference type="AlphaFoldDB" id="A0A562LI61"/>
<evidence type="ECO:0000256" key="2">
    <source>
        <dbReference type="SAM" id="Phobius"/>
    </source>
</evidence>
<dbReference type="Proteomes" id="UP000316471">
    <property type="component" value="Unassembled WGS sequence"/>
</dbReference>
<proteinExistence type="predicted"/>
<dbReference type="PANTHER" id="PTHR30015">
    <property type="entry name" value="MRR RESTRICTION SYSTEM PROTEIN"/>
    <property type="match status" value="1"/>
</dbReference>
<name>A0A562LI61_9GAMM</name>
<gene>
    <name evidence="4" type="ORF">IP93_02645</name>
</gene>
<evidence type="ECO:0000259" key="3">
    <source>
        <dbReference type="Pfam" id="PF04471"/>
    </source>
</evidence>
<keyword evidence="2" id="KW-0472">Membrane</keyword>
<keyword evidence="2" id="KW-0812">Transmembrane</keyword>
<protein>
    <submittedName>
        <fullName evidence="4">Restriction endonuclease</fullName>
    </submittedName>
</protein>
<feature type="domain" description="Restriction endonuclease type IV Mrr" evidence="3">
    <location>
        <begin position="23"/>
        <end position="139"/>
    </location>
</feature>
<keyword evidence="4" id="KW-0540">Nuclease</keyword>
<dbReference type="Pfam" id="PF04471">
    <property type="entry name" value="Mrr_cat"/>
    <property type="match status" value="1"/>
</dbReference>
<keyword evidence="5" id="KW-1185">Reference proteome</keyword>
<sequence length="291" mass="31633">MGRTGGKRWYGQKQVKHRRDDALARMDPLAFERLMGDYYRGLGYKVDGCGTGGRASQHDGGIDLKLYKDGEYTVVQCKRENANQVTHNVMHQLLGVMLTEGAHKAVVITTGEFTDAAWSKAKNDARMQLIDGTKLRDMLGPLLPADAAPSPVTPSLAASYWGLSAPYRERVKAEREPAGGRPSRRRKKQDDASGLVVVAAVVLAMLVWQCSRKAPAPVKTSSRPAQVQPAVTERPVSATSPTQRKDAVAPTQRNDAVAPTTGQSHRVAPPSGAYRSDEEAVKAYLEAIPEM</sequence>
<dbReference type="InterPro" id="IPR052906">
    <property type="entry name" value="Type_IV_Methyl-Rstrct_Enzyme"/>
</dbReference>
<dbReference type="SUPFAM" id="SSF52980">
    <property type="entry name" value="Restriction endonuclease-like"/>
    <property type="match status" value="1"/>
</dbReference>
<dbReference type="PANTHER" id="PTHR30015:SF7">
    <property type="entry name" value="TYPE IV METHYL-DIRECTED RESTRICTION ENZYME ECOKMRR"/>
    <property type="match status" value="1"/>
</dbReference>
<feature type="region of interest" description="Disordered" evidence="1">
    <location>
        <begin position="171"/>
        <end position="191"/>
    </location>
</feature>
<dbReference type="Gene3D" id="3.40.1350.10">
    <property type="match status" value="1"/>
</dbReference>
<keyword evidence="4" id="KW-0378">Hydrolase</keyword>
<evidence type="ECO:0000313" key="4">
    <source>
        <dbReference type="EMBL" id="TWI07293.1"/>
    </source>
</evidence>
<organism evidence="4 5">
    <name type="scientific">Aerolutibacter ruishenii</name>
    <dbReference type="NCBI Taxonomy" id="686800"/>
    <lineage>
        <taxon>Bacteria</taxon>
        <taxon>Pseudomonadati</taxon>
        <taxon>Pseudomonadota</taxon>
        <taxon>Gammaproteobacteria</taxon>
        <taxon>Lysobacterales</taxon>
        <taxon>Lysobacteraceae</taxon>
        <taxon>Aerolutibacter</taxon>
    </lineage>
</organism>
<evidence type="ECO:0000313" key="5">
    <source>
        <dbReference type="Proteomes" id="UP000316471"/>
    </source>
</evidence>
<keyword evidence="4" id="KW-0255">Endonuclease</keyword>
<dbReference type="InterPro" id="IPR011335">
    <property type="entry name" value="Restrct_endonuc-II-like"/>
</dbReference>
<reference evidence="4 5" key="1">
    <citation type="journal article" date="2015" name="Stand. Genomic Sci.">
        <title>Genomic Encyclopedia of Bacterial and Archaeal Type Strains, Phase III: the genomes of soil and plant-associated and newly described type strains.</title>
        <authorList>
            <person name="Whitman W.B."/>
            <person name="Woyke T."/>
            <person name="Klenk H.P."/>
            <person name="Zhou Y."/>
            <person name="Lilburn T.G."/>
            <person name="Beck B.J."/>
            <person name="De Vos P."/>
            <person name="Vandamme P."/>
            <person name="Eisen J.A."/>
            <person name="Garrity G."/>
            <person name="Hugenholtz P."/>
            <person name="Kyrpides N.C."/>
        </authorList>
    </citation>
    <scope>NUCLEOTIDE SEQUENCE [LARGE SCALE GENOMIC DNA]</scope>
    <source>
        <strain evidence="4 5">CGMCC 1.10136</strain>
    </source>
</reference>
<comment type="caution">
    <text evidence="4">The sequence shown here is derived from an EMBL/GenBank/DDBJ whole genome shotgun (WGS) entry which is preliminary data.</text>
</comment>
<accession>A0A562LI61</accession>
<dbReference type="GO" id="GO:0003677">
    <property type="term" value="F:DNA binding"/>
    <property type="evidence" value="ECO:0007669"/>
    <property type="project" value="InterPro"/>
</dbReference>
<dbReference type="GO" id="GO:0009307">
    <property type="term" value="P:DNA restriction-modification system"/>
    <property type="evidence" value="ECO:0007669"/>
    <property type="project" value="InterPro"/>
</dbReference>
<feature type="region of interest" description="Disordered" evidence="1">
    <location>
        <begin position="214"/>
        <end position="278"/>
    </location>
</feature>
<dbReference type="GO" id="GO:0015666">
    <property type="term" value="F:restriction endodeoxyribonuclease activity"/>
    <property type="evidence" value="ECO:0007669"/>
    <property type="project" value="TreeGrafter"/>
</dbReference>
<keyword evidence="2" id="KW-1133">Transmembrane helix</keyword>
<evidence type="ECO:0000256" key="1">
    <source>
        <dbReference type="SAM" id="MobiDB-lite"/>
    </source>
</evidence>
<feature type="transmembrane region" description="Helical" evidence="2">
    <location>
        <begin position="191"/>
        <end position="208"/>
    </location>
</feature>
<dbReference type="EMBL" id="VLKP01000012">
    <property type="protein sequence ID" value="TWI07293.1"/>
    <property type="molecule type" value="Genomic_DNA"/>
</dbReference>
<dbReference type="InterPro" id="IPR011856">
    <property type="entry name" value="tRNA_endonuc-like_dom_sf"/>
</dbReference>
<dbReference type="InterPro" id="IPR007560">
    <property type="entry name" value="Restrct_endonuc_IV_Mrr"/>
</dbReference>